<dbReference type="CDD" id="cd02968">
    <property type="entry name" value="SCO"/>
    <property type="match status" value="1"/>
</dbReference>
<feature type="binding site" evidence="3">
    <location>
        <position position="175"/>
    </location>
    <ligand>
        <name>Cu cation</name>
        <dbReference type="ChEBI" id="CHEBI:23378"/>
    </ligand>
</feature>
<sequence>MDRSVRITLFALLLLVLLVFGLVIARQVYLVGNEEPEPAPVLAELNAYVYDEPRELVDFTLTDENGETVTRESLRGRWTFAFVGYTNCPDVCPAAMANLRRTDQLISNELPQPDYLLVSADPEHDTPEKLKAYTGFFGEHFHGYTGDLDTLRALAKSLSAVFVHREADGELLVDHSAHFALLNPDGKLAALIQPPHKPEAVAEAFERIYAWARDNRERSGS</sequence>
<keyword evidence="7" id="KW-1185">Reference proteome</keyword>
<dbReference type="Proteomes" id="UP000035057">
    <property type="component" value="Unassembled WGS sequence"/>
</dbReference>
<feature type="disulfide bond" description="Redox-active" evidence="4">
    <location>
        <begin position="88"/>
        <end position="92"/>
    </location>
</feature>
<feature type="domain" description="Thioredoxin" evidence="5">
    <location>
        <begin position="50"/>
        <end position="214"/>
    </location>
</feature>
<proteinExistence type="inferred from homology"/>
<dbReference type="PANTHER" id="PTHR12151:SF25">
    <property type="entry name" value="LINALOOL DEHYDRATASE_ISOMERASE DOMAIN-CONTAINING PROTEIN"/>
    <property type="match status" value="1"/>
</dbReference>
<dbReference type="Pfam" id="PF02630">
    <property type="entry name" value="SCO1-SenC"/>
    <property type="match status" value="1"/>
</dbReference>
<dbReference type="PANTHER" id="PTHR12151">
    <property type="entry name" value="ELECTRON TRANSPORT PROTIN SCO1/SENC FAMILY MEMBER"/>
    <property type="match status" value="1"/>
</dbReference>
<comment type="caution">
    <text evidence="6">The sequence shown here is derived from an EMBL/GenBank/DDBJ whole genome shotgun (WGS) entry which is preliminary data.</text>
</comment>
<dbReference type="GO" id="GO:0046872">
    <property type="term" value="F:metal ion binding"/>
    <property type="evidence" value="ECO:0007669"/>
    <property type="project" value="UniProtKB-KW"/>
</dbReference>
<dbReference type="SUPFAM" id="SSF52833">
    <property type="entry name" value="Thioredoxin-like"/>
    <property type="match status" value="1"/>
</dbReference>
<evidence type="ECO:0000313" key="6">
    <source>
        <dbReference type="EMBL" id="KEF30355.1"/>
    </source>
</evidence>
<dbReference type="PROSITE" id="PS51352">
    <property type="entry name" value="THIOREDOXIN_2"/>
    <property type="match status" value="1"/>
</dbReference>
<dbReference type="STRING" id="1137280.D777_02903"/>
<keyword evidence="3" id="KW-0479">Metal-binding</keyword>
<dbReference type="PATRIC" id="fig|1137280.3.peg.2719"/>
<evidence type="ECO:0000256" key="4">
    <source>
        <dbReference type="PIRSR" id="PIRSR603782-2"/>
    </source>
</evidence>
<dbReference type="InterPro" id="IPR003782">
    <property type="entry name" value="SCO1/SenC"/>
</dbReference>
<evidence type="ECO:0000256" key="1">
    <source>
        <dbReference type="ARBA" id="ARBA00010996"/>
    </source>
</evidence>
<organism evidence="6 7">
    <name type="scientific">Marinobacter nitratireducens</name>
    <dbReference type="NCBI Taxonomy" id="1137280"/>
    <lineage>
        <taxon>Bacteria</taxon>
        <taxon>Pseudomonadati</taxon>
        <taxon>Pseudomonadota</taxon>
        <taxon>Gammaproteobacteria</taxon>
        <taxon>Pseudomonadales</taxon>
        <taxon>Marinobacteraceae</taxon>
        <taxon>Marinobacter</taxon>
    </lineage>
</organism>
<protein>
    <submittedName>
        <fullName evidence="6">Cytochrome oxidase biogenesis protein Sco1/SenC/PrrC</fullName>
    </submittedName>
</protein>
<feature type="binding site" evidence="3">
    <location>
        <position position="88"/>
    </location>
    <ligand>
        <name>Cu cation</name>
        <dbReference type="ChEBI" id="CHEBI:23378"/>
    </ligand>
</feature>
<dbReference type="InterPro" id="IPR013766">
    <property type="entry name" value="Thioredoxin_domain"/>
</dbReference>
<evidence type="ECO:0000313" key="7">
    <source>
        <dbReference type="Proteomes" id="UP000035057"/>
    </source>
</evidence>
<reference evidence="6 7" key="1">
    <citation type="submission" date="2012-12" db="EMBL/GenBank/DDBJ databases">
        <title>Genome assembly of Marinobacter sp. AK21.</title>
        <authorList>
            <person name="Khatri I."/>
            <person name="Kumar R."/>
            <person name="Vaidya B."/>
            <person name="Subramanian S."/>
            <person name="Pinnaka A."/>
        </authorList>
    </citation>
    <scope>NUCLEOTIDE SEQUENCE [LARGE SCALE GENOMIC DNA]</scope>
    <source>
        <strain evidence="6 7">AK21</strain>
    </source>
</reference>
<dbReference type="AlphaFoldDB" id="A0A072NBB5"/>
<comment type="similarity">
    <text evidence="1">Belongs to the SCO1/2 family.</text>
</comment>
<gene>
    <name evidence="6" type="ORF">D777_02903</name>
</gene>
<dbReference type="RefSeq" id="WP_036133186.1">
    <property type="nucleotide sequence ID" value="NZ_ANIE01000008.1"/>
</dbReference>
<evidence type="ECO:0000256" key="2">
    <source>
        <dbReference type="ARBA" id="ARBA00023008"/>
    </source>
</evidence>
<feature type="binding site" evidence="3">
    <location>
        <position position="92"/>
    </location>
    <ligand>
        <name>Cu cation</name>
        <dbReference type="ChEBI" id="CHEBI:23378"/>
    </ligand>
</feature>
<evidence type="ECO:0000256" key="3">
    <source>
        <dbReference type="PIRSR" id="PIRSR603782-1"/>
    </source>
</evidence>
<keyword evidence="4" id="KW-1015">Disulfide bond</keyword>
<dbReference type="OrthoDB" id="9790194at2"/>
<name>A0A072NBB5_9GAMM</name>
<dbReference type="EMBL" id="ANIE01000008">
    <property type="protein sequence ID" value="KEF30355.1"/>
    <property type="molecule type" value="Genomic_DNA"/>
</dbReference>
<dbReference type="InterPro" id="IPR036249">
    <property type="entry name" value="Thioredoxin-like_sf"/>
</dbReference>
<accession>A0A072NBB5</accession>
<dbReference type="Gene3D" id="3.40.30.10">
    <property type="entry name" value="Glutaredoxin"/>
    <property type="match status" value="1"/>
</dbReference>
<evidence type="ECO:0000259" key="5">
    <source>
        <dbReference type="PROSITE" id="PS51352"/>
    </source>
</evidence>
<keyword evidence="2 3" id="KW-0186">Copper</keyword>